<evidence type="ECO:0000259" key="8">
    <source>
        <dbReference type="PROSITE" id="PS51469"/>
    </source>
</evidence>
<dbReference type="GO" id="GO:0034993">
    <property type="term" value="C:meiotic nuclear membrane microtubule tethering complex"/>
    <property type="evidence" value="ECO:0007669"/>
    <property type="project" value="TreeGrafter"/>
</dbReference>
<dbReference type="Proteomes" id="UP001431783">
    <property type="component" value="Unassembled WGS sequence"/>
</dbReference>
<evidence type="ECO:0000256" key="5">
    <source>
        <dbReference type="ARBA" id="ARBA00023136"/>
    </source>
</evidence>
<evidence type="ECO:0000313" key="10">
    <source>
        <dbReference type="Proteomes" id="UP001431783"/>
    </source>
</evidence>
<protein>
    <recommendedName>
        <fullName evidence="8">SUN domain-containing protein</fullName>
    </recommendedName>
</protein>
<dbReference type="InterPro" id="IPR045119">
    <property type="entry name" value="SUN1-5"/>
</dbReference>
<evidence type="ECO:0000256" key="3">
    <source>
        <dbReference type="ARBA" id="ARBA00022989"/>
    </source>
</evidence>
<dbReference type="FunFam" id="2.60.120.260:FF:000009">
    <property type="entry name" value="SUN domain-containing protein 1 isoform X1"/>
    <property type="match status" value="1"/>
</dbReference>
<dbReference type="EMBL" id="JARQZJ010000068">
    <property type="protein sequence ID" value="KAK9881283.1"/>
    <property type="molecule type" value="Genomic_DNA"/>
</dbReference>
<feature type="domain" description="SUN" evidence="8">
    <location>
        <begin position="267"/>
        <end position="424"/>
    </location>
</feature>
<dbReference type="PANTHER" id="PTHR12911">
    <property type="entry name" value="SAD1/UNC-84-LIKE PROTEIN-RELATED"/>
    <property type="match status" value="1"/>
</dbReference>
<dbReference type="InterPro" id="IPR012919">
    <property type="entry name" value="SUN_dom"/>
</dbReference>
<evidence type="ECO:0000256" key="6">
    <source>
        <dbReference type="SAM" id="MobiDB-lite"/>
    </source>
</evidence>
<feature type="region of interest" description="Disordered" evidence="6">
    <location>
        <begin position="1"/>
        <end position="47"/>
    </location>
</feature>
<dbReference type="PROSITE" id="PS51469">
    <property type="entry name" value="SUN"/>
    <property type="match status" value="1"/>
</dbReference>
<organism evidence="9 10">
    <name type="scientific">Henosepilachna vigintioctopunctata</name>
    <dbReference type="NCBI Taxonomy" id="420089"/>
    <lineage>
        <taxon>Eukaryota</taxon>
        <taxon>Metazoa</taxon>
        <taxon>Ecdysozoa</taxon>
        <taxon>Arthropoda</taxon>
        <taxon>Hexapoda</taxon>
        <taxon>Insecta</taxon>
        <taxon>Pterygota</taxon>
        <taxon>Neoptera</taxon>
        <taxon>Endopterygota</taxon>
        <taxon>Coleoptera</taxon>
        <taxon>Polyphaga</taxon>
        <taxon>Cucujiformia</taxon>
        <taxon>Coccinelloidea</taxon>
        <taxon>Coccinellidae</taxon>
        <taxon>Epilachninae</taxon>
        <taxon>Epilachnini</taxon>
        <taxon>Henosepilachna</taxon>
    </lineage>
</organism>
<comment type="caution">
    <text evidence="9">The sequence shown here is derived from an EMBL/GenBank/DDBJ whole genome shotgun (WGS) entry which is preliminary data.</text>
</comment>
<evidence type="ECO:0000256" key="4">
    <source>
        <dbReference type="ARBA" id="ARBA00023054"/>
    </source>
</evidence>
<keyword evidence="4" id="KW-0175">Coiled coil</keyword>
<reference evidence="9 10" key="1">
    <citation type="submission" date="2023-03" db="EMBL/GenBank/DDBJ databases">
        <title>Genome insight into feeding habits of ladybird beetles.</title>
        <authorList>
            <person name="Li H.-S."/>
            <person name="Huang Y.-H."/>
            <person name="Pang H."/>
        </authorList>
    </citation>
    <scope>NUCLEOTIDE SEQUENCE [LARGE SCALE GENOMIC DNA]</scope>
    <source>
        <strain evidence="9">SYSU_2023b</strain>
        <tissue evidence="9">Whole body</tissue>
    </source>
</reference>
<proteinExistence type="predicted"/>
<dbReference type="Pfam" id="PF07738">
    <property type="entry name" value="Sad1_UNC"/>
    <property type="match status" value="1"/>
</dbReference>
<dbReference type="GO" id="GO:0043495">
    <property type="term" value="F:protein-membrane adaptor activity"/>
    <property type="evidence" value="ECO:0007669"/>
    <property type="project" value="TreeGrafter"/>
</dbReference>
<gene>
    <name evidence="9" type="ORF">WA026_015406</name>
</gene>
<evidence type="ECO:0000256" key="1">
    <source>
        <dbReference type="ARBA" id="ARBA00004370"/>
    </source>
</evidence>
<accession>A0AAW1ULC0</accession>
<name>A0AAW1ULC0_9CUCU</name>
<dbReference type="PANTHER" id="PTHR12911:SF8">
    <property type="entry name" value="KLAROID PROTEIN-RELATED"/>
    <property type="match status" value="1"/>
</dbReference>
<evidence type="ECO:0000256" key="7">
    <source>
        <dbReference type="SAM" id="Phobius"/>
    </source>
</evidence>
<dbReference type="Gene3D" id="2.60.120.260">
    <property type="entry name" value="Galactose-binding domain-like"/>
    <property type="match status" value="1"/>
</dbReference>
<feature type="compositionally biased region" description="Low complexity" evidence="6">
    <location>
        <begin position="104"/>
        <end position="113"/>
    </location>
</feature>
<dbReference type="AlphaFoldDB" id="A0AAW1ULC0"/>
<sequence length="426" mass="46869">MSSFSLNIDDKSKIGSDNRPHSYNTRLSVRKSMSTPRSLEQEQEGNLVKNNSARSLFSIFQRESEHSLGEVEGEANPHSKTNFRFKFQSNSLSSLKENEEDGHSAGSSSPGGSTARKSSKSMYPIRNTRRSSLLLDPADCDERPNNNQLVHCENNNNMDPSCPIDNCRQQKYPGLLPCLIALAALIIIAIPLAKILGCLKQDIGQIHKEVLGLKNQVGSTESEDPTCPGKQLSSGYSDIIKCIVKEELNIFDSDKTGKIDFALESSGGRIVKTINTENYGTGTGILGITLCEGSNGPRAIIQANTGPGECWAFKGYRGAVLIKLLGKVRINAISLEHISKKISPTGRIDTAPRDFSVYGLKDLKHPKVLLGRFEYKADSDPIQTFLVQSNNCEPFEYVEFNVESNHGSSDYTCVYRLRVHGTLDSM</sequence>
<feature type="compositionally biased region" description="Basic and acidic residues" evidence="6">
    <location>
        <begin position="8"/>
        <end position="20"/>
    </location>
</feature>
<feature type="transmembrane region" description="Helical" evidence="7">
    <location>
        <begin position="172"/>
        <end position="193"/>
    </location>
</feature>
<feature type="compositionally biased region" description="Polar residues" evidence="6">
    <location>
        <begin position="21"/>
        <end position="38"/>
    </location>
</feature>
<keyword evidence="5 7" id="KW-0472">Membrane</keyword>
<keyword evidence="3 7" id="KW-1133">Transmembrane helix</keyword>
<keyword evidence="10" id="KW-1185">Reference proteome</keyword>
<evidence type="ECO:0000256" key="2">
    <source>
        <dbReference type="ARBA" id="ARBA00022692"/>
    </source>
</evidence>
<comment type="subcellular location">
    <subcellularLocation>
        <location evidence="1">Membrane</location>
    </subcellularLocation>
</comment>
<keyword evidence="2 7" id="KW-0812">Transmembrane</keyword>
<evidence type="ECO:0000313" key="9">
    <source>
        <dbReference type="EMBL" id="KAK9881283.1"/>
    </source>
</evidence>
<feature type="region of interest" description="Disordered" evidence="6">
    <location>
        <begin position="93"/>
        <end position="128"/>
    </location>
</feature>